<sequence length="64" mass="7385">MSWRHEGFKNPYKSREECFEYQAVEPASHDAYEEGYNDCLEAIIPLVKKVAPNSELVNILCPKP</sequence>
<name>A0A6M3Y0Y6_9ZZZZ</name>
<proteinExistence type="predicted"/>
<organism evidence="1">
    <name type="scientific">viral metagenome</name>
    <dbReference type="NCBI Taxonomy" id="1070528"/>
    <lineage>
        <taxon>unclassified sequences</taxon>
        <taxon>metagenomes</taxon>
        <taxon>organismal metagenomes</taxon>
    </lineage>
</organism>
<protein>
    <submittedName>
        <fullName evidence="1">Uncharacterized protein</fullName>
    </submittedName>
</protein>
<gene>
    <name evidence="1" type="ORF">TM448B05252_0002</name>
</gene>
<dbReference type="AlphaFoldDB" id="A0A6M3Y0Y6"/>
<dbReference type="EMBL" id="MT145125">
    <property type="protein sequence ID" value="QJI03850.1"/>
    <property type="molecule type" value="Genomic_DNA"/>
</dbReference>
<accession>A0A6M3Y0Y6</accession>
<evidence type="ECO:0000313" key="1">
    <source>
        <dbReference type="EMBL" id="QJI03850.1"/>
    </source>
</evidence>
<reference evidence="1" key="1">
    <citation type="submission" date="2020-03" db="EMBL/GenBank/DDBJ databases">
        <title>The deep terrestrial virosphere.</title>
        <authorList>
            <person name="Holmfeldt K."/>
            <person name="Nilsson E."/>
            <person name="Simone D."/>
            <person name="Lopez-Fernandez M."/>
            <person name="Wu X."/>
            <person name="de Brujin I."/>
            <person name="Lundin D."/>
            <person name="Andersson A."/>
            <person name="Bertilsson S."/>
            <person name="Dopson M."/>
        </authorList>
    </citation>
    <scope>NUCLEOTIDE SEQUENCE</scope>
    <source>
        <strain evidence="1">TM448B05252</strain>
    </source>
</reference>